<proteinExistence type="inferred from homology"/>
<dbReference type="NCBIfam" id="TIGR00207">
    <property type="entry name" value="fliG"/>
    <property type="match status" value="1"/>
</dbReference>
<dbReference type="InterPro" id="IPR000090">
    <property type="entry name" value="Flg_Motor_Flig"/>
</dbReference>
<evidence type="ECO:0000256" key="4">
    <source>
        <dbReference type="ARBA" id="ARBA00021870"/>
    </source>
</evidence>
<dbReference type="InterPro" id="IPR028263">
    <property type="entry name" value="FliG_N"/>
</dbReference>
<dbReference type="Pfam" id="PF14841">
    <property type="entry name" value="FliG_M"/>
    <property type="match status" value="1"/>
</dbReference>
<dbReference type="SUPFAM" id="SSF48029">
    <property type="entry name" value="FliG"/>
    <property type="match status" value="2"/>
</dbReference>
<dbReference type="AlphaFoldDB" id="A0A556QPT4"/>
<keyword evidence="13" id="KW-0282">Flagellum</keyword>
<comment type="subcellular location">
    <subcellularLocation>
        <location evidence="1">Bacterial flagellum basal body</location>
    </subcellularLocation>
    <subcellularLocation>
        <location evidence="2">Cell membrane</location>
        <topology evidence="2">Peripheral membrane protein</topology>
        <orientation evidence="2">Cytoplasmic side</orientation>
    </subcellularLocation>
</comment>
<dbReference type="GO" id="GO:0003774">
    <property type="term" value="F:cytoskeletal motor activity"/>
    <property type="evidence" value="ECO:0007669"/>
    <property type="project" value="InterPro"/>
</dbReference>
<dbReference type="Proteomes" id="UP000315648">
    <property type="component" value="Unassembled WGS sequence"/>
</dbReference>
<dbReference type="Gene3D" id="1.10.220.30">
    <property type="match status" value="3"/>
</dbReference>
<sequence length="350" mass="38286">MSATAEATPAAPVADYSKLNRQQKLAVFLIVIGTQAASEVLKQFDDAEAEVLCREMSQFPMVTDVLARQVLEEFSPIVGESVASTLGGMDFARGALERARGDYKANAILSRVGATPSGSTVEIIQEIAEMEGRQIFNLIKSEQPQTVSFLLSYLGKDKAAEVFTLFSPDLREEIIERLGTIDSTSIDLVGKIVRNLGKHLDHKTRPTFHQSGGVRVVADLLNGMEKEISKSLLIRLEERNAQLGAAIRKKMFSFEDLSRLQPADLQRVLREVDSANLGIAMKSASEPIKEKIYESISKRAAESLRDEISMLGPVRLKDVEVAQDAIIQVVRRLEDEGVISLDGGDSAVVG</sequence>
<keyword evidence="6" id="KW-0145">Chemotaxis</keyword>
<accession>A0A556QPT4</accession>
<keyword evidence="13" id="KW-0969">Cilium</keyword>
<keyword evidence="13" id="KW-0966">Cell projection</keyword>
<dbReference type="OrthoDB" id="9780302at2"/>
<dbReference type="InterPro" id="IPR011002">
    <property type="entry name" value="FliG_a-hlx"/>
</dbReference>
<evidence type="ECO:0000256" key="6">
    <source>
        <dbReference type="ARBA" id="ARBA00022500"/>
    </source>
</evidence>
<protein>
    <recommendedName>
        <fullName evidence="4">Flagellar motor switch protein FliG</fullName>
    </recommendedName>
</protein>
<keyword evidence="7" id="KW-0283">Flagellar rotation</keyword>
<evidence type="ECO:0000256" key="7">
    <source>
        <dbReference type="ARBA" id="ARBA00022779"/>
    </source>
</evidence>
<evidence type="ECO:0000259" key="12">
    <source>
        <dbReference type="Pfam" id="PF14842"/>
    </source>
</evidence>
<dbReference type="Pfam" id="PF14842">
    <property type="entry name" value="FliG_N"/>
    <property type="match status" value="1"/>
</dbReference>
<dbReference type="PRINTS" id="PR00954">
    <property type="entry name" value="FLGMOTORFLIG"/>
</dbReference>
<evidence type="ECO:0000256" key="2">
    <source>
        <dbReference type="ARBA" id="ARBA00004413"/>
    </source>
</evidence>
<comment type="similarity">
    <text evidence="3">Belongs to the FliG family.</text>
</comment>
<feature type="domain" description="Flagellar motor switch protein FliG N-terminal" evidence="12">
    <location>
        <begin position="18"/>
        <end position="115"/>
    </location>
</feature>
<dbReference type="RefSeq" id="WP_144228999.1">
    <property type="nucleotide sequence ID" value="NZ_CBCRVV010000002.1"/>
</dbReference>
<dbReference type="PANTHER" id="PTHR30534">
    <property type="entry name" value="FLAGELLAR MOTOR SWITCH PROTEIN FLIG"/>
    <property type="match status" value="1"/>
</dbReference>
<gene>
    <name evidence="13" type="primary">fliG</name>
    <name evidence="13" type="ORF">FPL22_04960</name>
</gene>
<keyword evidence="9" id="KW-0975">Bacterial flagellum</keyword>
<feature type="domain" description="Flagellar motor switch protein FliG middle" evidence="11">
    <location>
        <begin position="133"/>
        <end position="202"/>
    </location>
</feature>
<dbReference type="EMBL" id="VMBG01000001">
    <property type="protein sequence ID" value="TSJ78658.1"/>
    <property type="molecule type" value="Genomic_DNA"/>
</dbReference>
<feature type="domain" description="Flagellar motor switch protein FliG C-terminal" evidence="10">
    <location>
        <begin position="235"/>
        <end position="341"/>
    </location>
</feature>
<evidence type="ECO:0000256" key="8">
    <source>
        <dbReference type="ARBA" id="ARBA00023136"/>
    </source>
</evidence>
<reference evidence="13 14" key="1">
    <citation type="submission" date="2019-07" db="EMBL/GenBank/DDBJ databases">
        <title>Description of 53C-WASEF.</title>
        <authorList>
            <person name="Pitt A."/>
            <person name="Hahn M.W."/>
        </authorList>
    </citation>
    <scope>NUCLEOTIDE SEQUENCE [LARGE SCALE GENOMIC DNA]</scope>
    <source>
        <strain evidence="13 14">53C-WASEF</strain>
    </source>
</reference>
<dbReference type="GO" id="GO:0009425">
    <property type="term" value="C:bacterial-type flagellum basal body"/>
    <property type="evidence" value="ECO:0007669"/>
    <property type="project" value="UniProtKB-SubCell"/>
</dbReference>
<evidence type="ECO:0000256" key="1">
    <source>
        <dbReference type="ARBA" id="ARBA00004117"/>
    </source>
</evidence>
<evidence type="ECO:0000259" key="10">
    <source>
        <dbReference type="Pfam" id="PF01706"/>
    </source>
</evidence>
<comment type="caution">
    <text evidence="13">The sequence shown here is derived from an EMBL/GenBank/DDBJ whole genome shotgun (WGS) entry which is preliminary data.</text>
</comment>
<evidence type="ECO:0000259" key="11">
    <source>
        <dbReference type="Pfam" id="PF14841"/>
    </source>
</evidence>
<dbReference type="InterPro" id="IPR032779">
    <property type="entry name" value="FliG_M"/>
</dbReference>
<dbReference type="GO" id="GO:0006935">
    <property type="term" value="P:chemotaxis"/>
    <property type="evidence" value="ECO:0007669"/>
    <property type="project" value="UniProtKB-KW"/>
</dbReference>
<organism evidence="13 14">
    <name type="scientific">Rariglobus hedericola</name>
    <dbReference type="NCBI Taxonomy" id="2597822"/>
    <lineage>
        <taxon>Bacteria</taxon>
        <taxon>Pseudomonadati</taxon>
        <taxon>Verrucomicrobiota</taxon>
        <taxon>Opitutia</taxon>
        <taxon>Opitutales</taxon>
        <taxon>Opitutaceae</taxon>
        <taxon>Rariglobus</taxon>
    </lineage>
</organism>
<name>A0A556QPT4_9BACT</name>
<evidence type="ECO:0000313" key="14">
    <source>
        <dbReference type="Proteomes" id="UP000315648"/>
    </source>
</evidence>
<dbReference type="GO" id="GO:0071973">
    <property type="term" value="P:bacterial-type flagellum-dependent cell motility"/>
    <property type="evidence" value="ECO:0007669"/>
    <property type="project" value="InterPro"/>
</dbReference>
<dbReference type="InterPro" id="IPR023087">
    <property type="entry name" value="Flg_Motor_Flig_C"/>
</dbReference>
<dbReference type="GO" id="GO:0005886">
    <property type="term" value="C:plasma membrane"/>
    <property type="evidence" value="ECO:0007669"/>
    <property type="project" value="UniProtKB-SubCell"/>
</dbReference>
<evidence type="ECO:0000256" key="3">
    <source>
        <dbReference type="ARBA" id="ARBA00010299"/>
    </source>
</evidence>
<evidence type="ECO:0000313" key="13">
    <source>
        <dbReference type="EMBL" id="TSJ78658.1"/>
    </source>
</evidence>
<keyword evidence="5" id="KW-1003">Cell membrane</keyword>
<dbReference type="Pfam" id="PF01706">
    <property type="entry name" value="FliG_C"/>
    <property type="match status" value="1"/>
</dbReference>
<evidence type="ECO:0000256" key="9">
    <source>
        <dbReference type="ARBA" id="ARBA00023143"/>
    </source>
</evidence>
<evidence type="ECO:0000256" key="5">
    <source>
        <dbReference type="ARBA" id="ARBA00022475"/>
    </source>
</evidence>
<keyword evidence="8" id="KW-0472">Membrane</keyword>
<dbReference type="PANTHER" id="PTHR30534:SF0">
    <property type="entry name" value="FLAGELLAR MOTOR SWITCH PROTEIN FLIG"/>
    <property type="match status" value="1"/>
</dbReference>
<keyword evidence="14" id="KW-1185">Reference proteome</keyword>